<comment type="caution">
    <text evidence="2">The sequence shown here is derived from an EMBL/GenBank/DDBJ whole genome shotgun (WGS) entry which is preliminary data.</text>
</comment>
<accession>A0AAE0KCA3</accession>
<dbReference type="Proteomes" id="UP001287356">
    <property type="component" value="Unassembled WGS sequence"/>
</dbReference>
<reference evidence="2" key="2">
    <citation type="submission" date="2023-06" db="EMBL/GenBank/DDBJ databases">
        <authorList>
            <consortium name="Lawrence Berkeley National Laboratory"/>
            <person name="Haridas S."/>
            <person name="Hensen N."/>
            <person name="Bonometti L."/>
            <person name="Westerberg I."/>
            <person name="Brannstrom I.O."/>
            <person name="Guillou S."/>
            <person name="Cros-Aarteil S."/>
            <person name="Calhoun S."/>
            <person name="Kuo A."/>
            <person name="Mondo S."/>
            <person name="Pangilinan J."/>
            <person name="Riley R."/>
            <person name="Labutti K."/>
            <person name="Andreopoulos B."/>
            <person name="Lipzen A."/>
            <person name="Chen C."/>
            <person name="Yanf M."/>
            <person name="Daum C."/>
            <person name="Ng V."/>
            <person name="Clum A."/>
            <person name="Steindorff A."/>
            <person name="Ohm R."/>
            <person name="Martin F."/>
            <person name="Silar P."/>
            <person name="Natvig D."/>
            <person name="Lalanne C."/>
            <person name="Gautier V."/>
            <person name="Ament-Velasquez S.L."/>
            <person name="Kruys A."/>
            <person name="Hutchinson M.I."/>
            <person name="Powell A.J."/>
            <person name="Barry K."/>
            <person name="Miller A.N."/>
            <person name="Grigoriev I.V."/>
            <person name="Debuchy R."/>
            <person name="Gladieux P."/>
            <person name="Thoren M.H."/>
            <person name="Johannesson H."/>
        </authorList>
    </citation>
    <scope>NUCLEOTIDE SEQUENCE</scope>
    <source>
        <strain evidence="2">CBS 958.72</strain>
    </source>
</reference>
<feature type="compositionally biased region" description="Gly residues" evidence="1">
    <location>
        <begin position="318"/>
        <end position="327"/>
    </location>
</feature>
<feature type="compositionally biased region" description="Basic residues" evidence="1">
    <location>
        <begin position="12"/>
        <end position="25"/>
    </location>
</feature>
<reference evidence="2" key="1">
    <citation type="journal article" date="2023" name="Mol. Phylogenet. Evol.">
        <title>Genome-scale phylogeny and comparative genomics of the fungal order Sordariales.</title>
        <authorList>
            <person name="Hensen N."/>
            <person name="Bonometti L."/>
            <person name="Westerberg I."/>
            <person name="Brannstrom I.O."/>
            <person name="Guillou S."/>
            <person name="Cros-Aarteil S."/>
            <person name="Calhoun S."/>
            <person name="Haridas S."/>
            <person name="Kuo A."/>
            <person name="Mondo S."/>
            <person name="Pangilinan J."/>
            <person name="Riley R."/>
            <person name="LaButti K."/>
            <person name="Andreopoulos B."/>
            <person name="Lipzen A."/>
            <person name="Chen C."/>
            <person name="Yan M."/>
            <person name="Daum C."/>
            <person name="Ng V."/>
            <person name="Clum A."/>
            <person name="Steindorff A."/>
            <person name="Ohm R.A."/>
            <person name="Martin F."/>
            <person name="Silar P."/>
            <person name="Natvig D.O."/>
            <person name="Lalanne C."/>
            <person name="Gautier V."/>
            <person name="Ament-Velasquez S.L."/>
            <person name="Kruys A."/>
            <person name="Hutchinson M.I."/>
            <person name="Powell A.J."/>
            <person name="Barry K."/>
            <person name="Miller A.N."/>
            <person name="Grigoriev I.V."/>
            <person name="Debuchy R."/>
            <person name="Gladieux P."/>
            <person name="Hiltunen Thoren M."/>
            <person name="Johannesson H."/>
        </authorList>
    </citation>
    <scope>NUCLEOTIDE SEQUENCE</scope>
    <source>
        <strain evidence="2">CBS 958.72</strain>
    </source>
</reference>
<evidence type="ECO:0000313" key="2">
    <source>
        <dbReference type="EMBL" id="KAK3374183.1"/>
    </source>
</evidence>
<feature type="region of interest" description="Disordered" evidence="1">
    <location>
        <begin position="300"/>
        <end position="372"/>
    </location>
</feature>
<organism evidence="2 3">
    <name type="scientific">Lasiosphaeria ovina</name>
    <dbReference type="NCBI Taxonomy" id="92902"/>
    <lineage>
        <taxon>Eukaryota</taxon>
        <taxon>Fungi</taxon>
        <taxon>Dikarya</taxon>
        <taxon>Ascomycota</taxon>
        <taxon>Pezizomycotina</taxon>
        <taxon>Sordariomycetes</taxon>
        <taxon>Sordariomycetidae</taxon>
        <taxon>Sordariales</taxon>
        <taxon>Lasiosphaeriaceae</taxon>
        <taxon>Lasiosphaeria</taxon>
    </lineage>
</organism>
<proteinExistence type="predicted"/>
<evidence type="ECO:0000313" key="3">
    <source>
        <dbReference type="Proteomes" id="UP001287356"/>
    </source>
</evidence>
<dbReference type="AlphaFoldDB" id="A0AAE0KCA3"/>
<protein>
    <submittedName>
        <fullName evidence="2">Uncharacterized protein</fullName>
    </submittedName>
</protein>
<keyword evidence="3" id="KW-1185">Reference proteome</keyword>
<evidence type="ECO:0000256" key="1">
    <source>
        <dbReference type="SAM" id="MobiDB-lite"/>
    </source>
</evidence>
<feature type="compositionally biased region" description="Basic residues" evidence="1">
    <location>
        <begin position="339"/>
        <end position="353"/>
    </location>
</feature>
<sequence>MSVKSSYSHRSLERKKKKKKKKKKNGRVESRQSTPFGSETSDPPKHAVEANIKVVANAVAAVCKDSLSDEEGHVNRGPLCNSRKKLPVIFLEHEPHSRGSTGISRRGQVEASQVQPARSWPTGHLMPFAKHAAQESELVKERQRFERQLEHTRKEMEEAIANNDKKHVDEILKEQQKFQAKIDAIEKGREELRTDMEKLIAERERSHKEDHDAQLSEAHEARESLTHEVNQMKKQMEAQAAATQRHKEELERALELAKENEGDVQFVSLLALGALQEQAERAAKLQEEMAKEMIEREAALQRKVSQEQDLRERQMQGSSGGGGGGSSSGSSSSSSRCIRQARRLRPTPRRRSSRQTQRSMRFKGDDKTYNATRHCPMKSESWMLEGQPPVLVTLEDLEDILALLRQQLSSTSEARPAGGLGSTAR</sequence>
<name>A0AAE0KCA3_9PEZI</name>
<feature type="compositionally biased region" description="Polar residues" evidence="1">
    <location>
        <begin position="31"/>
        <end position="41"/>
    </location>
</feature>
<gene>
    <name evidence="2" type="ORF">B0T24DRAFT_594297</name>
</gene>
<feature type="compositionally biased region" description="Basic and acidic residues" evidence="1">
    <location>
        <begin position="300"/>
        <end position="314"/>
    </location>
</feature>
<dbReference type="EMBL" id="JAULSN010000004">
    <property type="protein sequence ID" value="KAK3374183.1"/>
    <property type="molecule type" value="Genomic_DNA"/>
</dbReference>
<feature type="region of interest" description="Disordered" evidence="1">
    <location>
        <begin position="1"/>
        <end position="45"/>
    </location>
</feature>